<keyword evidence="2" id="KW-1185">Reference proteome</keyword>
<comment type="caution">
    <text evidence="1">The sequence shown here is derived from an EMBL/GenBank/DDBJ whole genome shotgun (WGS) entry which is preliminary data.</text>
</comment>
<gene>
    <name evidence="1" type="ORF">GOQ27_06590</name>
</gene>
<dbReference type="GO" id="GO:0019546">
    <property type="term" value="P:L-arginine deiminase pathway"/>
    <property type="evidence" value="ECO:0007669"/>
    <property type="project" value="TreeGrafter"/>
</dbReference>
<dbReference type="RefSeq" id="WP_203366042.1">
    <property type="nucleotide sequence ID" value="NZ_WSFT01000028.1"/>
</dbReference>
<dbReference type="PANTHER" id="PTHR47271">
    <property type="entry name" value="ARGININE DEIMINASE"/>
    <property type="match status" value="1"/>
</dbReference>
<reference evidence="1" key="1">
    <citation type="submission" date="2019-12" db="EMBL/GenBank/DDBJ databases">
        <title>Clostridiaceae gen. nov. sp. nov., isolated from sediment in Xinjiang, China.</title>
        <authorList>
            <person name="Zhang R."/>
        </authorList>
    </citation>
    <scope>NUCLEOTIDE SEQUENCE</scope>
    <source>
        <strain evidence="1">D2Q-11</strain>
    </source>
</reference>
<organism evidence="1 2">
    <name type="scientific">Anaeromonas frigoriresistens</name>
    <dbReference type="NCBI Taxonomy" id="2683708"/>
    <lineage>
        <taxon>Bacteria</taxon>
        <taxon>Bacillati</taxon>
        <taxon>Bacillota</taxon>
        <taxon>Tissierellia</taxon>
        <taxon>Tissierellales</taxon>
        <taxon>Thermohalobacteraceae</taxon>
        <taxon>Anaeromonas</taxon>
    </lineage>
</organism>
<dbReference type="AlphaFoldDB" id="A0A942UYV4"/>
<dbReference type="Proteomes" id="UP000724672">
    <property type="component" value="Unassembled WGS sequence"/>
</dbReference>
<dbReference type="GO" id="GO:0016990">
    <property type="term" value="F:arginine deiminase activity"/>
    <property type="evidence" value="ECO:0007669"/>
    <property type="project" value="TreeGrafter"/>
</dbReference>
<dbReference type="EMBL" id="WSFT01000028">
    <property type="protein sequence ID" value="MBS4538122.1"/>
    <property type="molecule type" value="Genomic_DNA"/>
</dbReference>
<proteinExistence type="predicted"/>
<dbReference type="Pfam" id="PF02274">
    <property type="entry name" value="ADI"/>
    <property type="match status" value="2"/>
</dbReference>
<dbReference type="PANTHER" id="PTHR47271:SF2">
    <property type="entry name" value="ARGININE DEIMINASE"/>
    <property type="match status" value="1"/>
</dbReference>
<evidence type="ECO:0000313" key="2">
    <source>
        <dbReference type="Proteomes" id="UP000724672"/>
    </source>
</evidence>
<sequence>MKYDSQSMVSTIGSILIKHPKDAFISQENLKEKHEEFNYIGCPDYEKVLEEYKTFEQIIKDYVENIYYLPKDDNTGLDSIYTHDTAKITSKGAIYFPMGKRLRRGEPEATKEYLESIGIPTLGQIKGKGKMEGGDVVWIDEETVAIGRGYRTNDEGIKQFKELVKDFVKEVIVVQLPHAEGPDECLHLMSIISMVDRDLAVVYSKYMPVFFRDYLLEKGIKLIEVNDKEYEYLGSNVLALSPRKCLMLKGNPITKKKLIEAGAEVFEYEGYDLSYRGTGGPTCLTMPLYRK</sequence>
<protein>
    <submittedName>
        <fullName evidence="1">Amidinotransferase</fullName>
    </submittedName>
</protein>
<dbReference type="SUPFAM" id="SSF55909">
    <property type="entry name" value="Pentein"/>
    <property type="match status" value="1"/>
</dbReference>
<evidence type="ECO:0000313" key="1">
    <source>
        <dbReference type="EMBL" id="MBS4538122.1"/>
    </source>
</evidence>
<dbReference type="Gene3D" id="3.75.10.10">
    <property type="entry name" value="L-arginine/glycine Amidinotransferase, Chain A"/>
    <property type="match status" value="1"/>
</dbReference>
<accession>A0A942UYV4</accession>
<name>A0A942UYV4_9FIRM</name>